<keyword evidence="3" id="KW-1185">Reference proteome</keyword>
<evidence type="ECO:0000256" key="1">
    <source>
        <dbReference type="SAM" id="MobiDB-lite"/>
    </source>
</evidence>
<name>A0A8J3M1G7_9ACTN</name>
<dbReference type="Proteomes" id="UP000630097">
    <property type="component" value="Unassembled WGS sequence"/>
</dbReference>
<organism evidence="2 3">
    <name type="scientific">Planotetraspora kaengkrachanensis</name>
    <dbReference type="NCBI Taxonomy" id="575193"/>
    <lineage>
        <taxon>Bacteria</taxon>
        <taxon>Bacillati</taxon>
        <taxon>Actinomycetota</taxon>
        <taxon>Actinomycetes</taxon>
        <taxon>Streptosporangiales</taxon>
        <taxon>Streptosporangiaceae</taxon>
        <taxon>Planotetraspora</taxon>
    </lineage>
</organism>
<sequence length="257" mass="28992">MDCVKFSKNRSVHLPDLSAAIPEILQIALTRCGLPQVWEQRKFPQTTGDGYIFGTKTKYVPDLVDQLVPRLQDVLHELAPNLRARERNLDLRLRVSIHIGPVHDEGDALRDRISEPTIYVCRLLDSAPLREALRRSQPDVTLVGAIISQRVYEDVVQGGYTQLHETEFEPVTAEVHDKGFAQSAWLYVPRRSHHATDSEPVRRTTAQKSSEPTPAATSAVFHGNVGQNITANQISDGVHLDLPEWFFDSRRSKEQES</sequence>
<comment type="caution">
    <text evidence="2">The sequence shown here is derived from an EMBL/GenBank/DDBJ whole genome shotgun (WGS) entry which is preliminary data.</text>
</comment>
<evidence type="ECO:0000313" key="2">
    <source>
        <dbReference type="EMBL" id="GIG80413.1"/>
    </source>
</evidence>
<reference evidence="2 3" key="1">
    <citation type="submission" date="2021-01" db="EMBL/GenBank/DDBJ databases">
        <title>Whole genome shotgun sequence of Planotetraspora kaengkrachanensis NBRC 104272.</title>
        <authorList>
            <person name="Komaki H."/>
            <person name="Tamura T."/>
        </authorList>
    </citation>
    <scope>NUCLEOTIDE SEQUENCE [LARGE SCALE GENOMIC DNA]</scope>
    <source>
        <strain evidence="2 3">NBRC 104272</strain>
    </source>
</reference>
<dbReference type="AlphaFoldDB" id="A0A8J3M1G7"/>
<evidence type="ECO:0000313" key="3">
    <source>
        <dbReference type="Proteomes" id="UP000630097"/>
    </source>
</evidence>
<feature type="compositionally biased region" description="Polar residues" evidence="1">
    <location>
        <begin position="204"/>
        <end position="216"/>
    </location>
</feature>
<gene>
    <name evidence="2" type="ORF">Pka01_35400</name>
</gene>
<feature type="region of interest" description="Disordered" evidence="1">
    <location>
        <begin position="191"/>
        <end position="216"/>
    </location>
</feature>
<protein>
    <recommendedName>
        <fullName evidence="4">Guanylate cyclase domain-containing protein</fullName>
    </recommendedName>
</protein>
<proteinExistence type="predicted"/>
<dbReference type="EMBL" id="BONV01000014">
    <property type="protein sequence ID" value="GIG80413.1"/>
    <property type="molecule type" value="Genomic_DNA"/>
</dbReference>
<evidence type="ECO:0008006" key="4">
    <source>
        <dbReference type="Google" id="ProtNLM"/>
    </source>
</evidence>
<accession>A0A8J3M1G7</accession>